<dbReference type="Gene3D" id="1.20.1280.50">
    <property type="match status" value="1"/>
</dbReference>
<comment type="caution">
    <text evidence="1">The sequence shown here is derived from an EMBL/GenBank/DDBJ whole genome shotgun (WGS) entry which is preliminary data.</text>
</comment>
<evidence type="ECO:0000313" key="1">
    <source>
        <dbReference type="EMBL" id="GJE89685.1"/>
    </source>
</evidence>
<protein>
    <recommendedName>
        <fullName evidence="3">F-box domain-containing protein</fullName>
    </recommendedName>
</protein>
<organism evidence="1 2">
    <name type="scientific">Phanerochaete sordida</name>
    <dbReference type="NCBI Taxonomy" id="48140"/>
    <lineage>
        <taxon>Eukaryota</taxon>
        <taxon>Fungi</taxon>
        <taxon>Dikarya</taxon>
        <taxon>Basidiomycota</taxon>
        <taxon>Agaricomycotina</taxon>
        <taxon>Agaricomycetes</taxon>
        <taxon>Polyporales</taxon>
        <taxon>Phanerochaetaceae</taxon>
        <taxon>Phanerochaete</taxon>
    </lineage>
</organism>
<name>A0A9P3G924_9APHY</name>
<reference evidence="1 2" key="1">
    <citation type="submission" date="2021-08" db="EMBL/GenBank/DDBJ databases">
        <title>Draft Genome Sequence of Phanerochaete sordida strain YK-624.</title>
        <authorList>
            <person name="Mori T."/>
            <person name="Dohra H."/>
            <person name="Suzuki T."/>
            <person name="Kawagishi H."/>
            <person name="Hirai H."/>
        </authorList>
    </citation>
    <scope>NUCLEOTIDE SEQUENCE [LARGE SCALE GENOMIC DNA]</scope>
    <source>
        <strain evidence="1 2">YK-624</strain>
    </source>
</reference>
<keyword evidence="2" id="KW-1185">Reference proteome</keyword>
<evidence type="ECO:0008006" key="3">
    <source>
        <dbReference type="Google" id="ProtNLM"/>
    </source>
</evidence>
<proteinExistence type="predicted"/>
<evidence type="ECO:0000313" key="2">
    <source>
        <dbReference type="Proteomes" id="UP000703269"/>
    </source>
</evidence>
<dbReference type="EMBL" id="BPQB01000013">
    <property type="protein sequence ID" value="GJE89685.1"/>
    <property type="molecule type" value="Genomic_DNA"/>
</dbReference>
<gene>
    <name evidence="1" type="ORF">PsYK624_057910</name>
</gene>
<sequence length="517" mass="57649">MWHFTPPAPRRTSIADLPAEILTKILDTLLTSISLRPADPRRLADLCGPAPLSPGQDYARTLLNAAHVCAYWRAVACGAQQLWARLWPCEQDETYLEHAFARAGAAPLELRASGRWPDVDADALRRGAALVAELLARELHRVRVLDVDCSVENLLHEQQFAWPAAVEAPEMRELRVHGPLAVERVLWRGLRCPRLESLEVAHAADPAAWAAVERDLCPPTLRRLVVCKEEHRVSWGPQVVEPMFPLPEDLLALLRRLPNLESLAVNLPESRWNSYEQVVLPKLRDIHVIEGNANHEAFLHRLIVPSNTRLNVGERVFEVQPQHLKQAPPTLNVADFLGWSSVPPALQSLTLTFHGMGRTSLTGNIPGGEGVNVIQGAWPPELRAFAERCPAEGVRGLRLIDVRAYEDGYDDGRTLEAVYDLYKRLGDVEELVFGGKFASGDVERFIGKLADDAAMLPKLQTVRFDASFCLYSSAKPAMSRDDKCLLLFRDSVLSFREQRGSLRGVPVPALVFEPELK</sequence>
<accession>A0A9P3G924</accession>
<dbReference type="AlphaFoldDB" id="A0A9P3G924"/>
<dbReference type="Proteomes" id="UP000703269">
    <property type="component" value="Unassembled WGS sequence"/>
</dbReference>